<dbReference type="PANTHER" id="PTHR43056:SF5">
    <property type="entry name" value="PEPTIDASE S9 PROLYL OLIGOPEPTIDASE CATALYTIC DOMAIN-CONTAINING PROTEIN"/>
    <property type="match status" value="1"/>
</dbReference>
<dbReference type="Gene3D" id="2.120.10.30">
    <property type="entry name" value="TolB, C-terminal domain"/>
    <property type="match status" value="1"/>
</dbReference>
<protein>
    <recommendedName>
        <fullName evidence="1">Peptidase S9 prolyl oligopeptidase catalytic domain-containing protein</fullName>
    </recommendedName>
</protein>
<keyword evidence="3" id="KW-1185">Reference proteome</keyword>
<dbReference type="Pfam" id="PF00326">
    <property type="entry name" value="Peptidase_S9"/>
    <property type="match status" value="1"/>
</dbReference>
<gene>
    <name evidence="2" type="ORF">SBRCBS47491_001353</name>
</gene>
<dbReference type="SUPFAM" id="SSF53474">
    <property type="entry name" value="alpha/beta-Hydrolases"/>
    <property type="match status" value="1"/>
</dbReference>
<dbReference type="InterPro" id="IPR050585">
    <property type="entry name" value="Xaa-Pro_dipeptidyl-ppase/CocE"/>
</dbReference>
<dbReference type="PANTHER" id="PTHR43056">
    <property type="entry name" value="PEPTIDASE S9 PROLYL OLIGOPEPTIDASE"/>
    <property type="match status" value="1"/>
</dbReference>
<accession>A0ABP0AXU8</accession>
<evidence type="ECO:0000259" key="1">
    <source>
        <dbReference type="Pfam" id="PF00326"/>
    </source>
</evidence>
<evidence type="ECO:0000313" key="3">
    <source>
        <dbReference type="Proteomes" id="UP001642406"/>
    </source>
</evidence>
<dbReference type="Proteomes" id="UP001642406">
    <property type="component" value="Unassembled WGS sequence"/>
</dbReference>
<dbReference type="InterPro" id="IPR029058">
    <property type="entry name" value="AB_hydrolase_fold"/>
</dbReference>
<reference evidence="2 3" key="1">
    <citation type="submission" date="2024-01" db="EMBL/GenBank/DDBJ databases">
        <authorList>
            <person name="Allen C."/>
            <person name="Tagirdzhanova G."/>
        </authorList>
    </citation>
    <scope>NUCLEOTIDE SEQUENCE [LARGE SCALE GENOMIC DNA]</scope>
</reference>
<comment type="caution">
    <text evidence="2">The sequence shown here is derived from an EMBL/GenBank/DDBJ whole genome shotgun (WGS) entry which is preliminary data.</text>
</comment>
<sequence>MVNTVTVAPYGTWDSHITAEHLAGDSIKYEGIQADKHGNVFVLESRPAEGGRNVIVKLAADDAPGRDVLPAGYSAMGEIHNYGGGSMAMHPNGDSIVFTTDPNNGVYLLDPTTGKVDTVVAPNPTVRYGDFSVHPTTHDWILAVQEEHFEKEEDVKNTVVAVHAATGKVSYLLQGSDFYEHPQFSPDGTRVCWTQWDHPHMPWAGTELYVANWDASTGTVLRENKRLVSGKAGIESICQPRWGIDGSLFYVNDKSGFWQLYRFNGEDSTHIALSGLEKAEFGSREPYLGNCTYVQLDENTLVASAILNATSNLVLIDLTTNEWTDLELPLVDIQKNAMARISASSFGVLGGTRTAPQACYRIDLNDKKATLKLLKPTVQLDLPESVLSQAQHITYPQIYGRGKSTNGSAHAWFVPPKNTLFQPLPNTKPPLLVWMHGGPTYHVPPGLALSTQYWTSRGYAYVLVNHVGSTGYGKEYRDLLNGYWGTADIDDAASCVAYLGAEGLVDTSRVGIVGESAGGYATLQALYLYPDVWAAGVALYGISSLAEFVEGTHKFESHYVDSLVLGGREGKSEKEVEAVFKERSALYHLQKIKAPLLLLQGDADTIVPAWQTTRMAETMQALGKDVEVTVFEGEGHGFHMDKTIKASLELQAAFWKRTLL</sequence>
<dbReference type="Gene3D" id="3.40.50.1820">
    <property type="entry name" value="alpha/beta hydrolase"/>
    <property type="match status" value="1"/>
</dbReference>
<dbReference type="EMBL" id="CAWUHC010000007">
    <property type="protein sequence ID" value="CAK7212086.1"/>
    <property type="molecule type" value="Genomic_DNA"/>
</dbReference>
<dbReference type="InterPro" id="IPR011042">
    <property type="entry name" value="6-blade_b-propeller_TolB-like"/>
</dbReference>
<dbReference type="SUPFAM" id="SSF82171">
    <property type="entry name" value="DPP6 N-terminal domain-like"/>
    <property type="match status" value="1"/>
</dbReference>
<proteinExistence type="predicted"/>
<name>A0ABP0AXU8_9PEZI</name>
<dbReference type="InterPro" id="IPR001375">
    <property type="entry name" value="Peptidase_S9_cat"/>
</dbReference>
<organism evidence="2 3">
    <name type="scientific">Sporothrix bragantina</name>
    <dbReference type="NCBI Taxonomy" id="671064"/>
    <lineage>
        <taxon>Eukaryota</taxon>
        <taxon>Fungi</taxon>
        <taxon>Dikarya</taxon>
        <taxon>Ascomycota</taxon>
        <taxon>Pezizomycotina</taxon>
        <taxon>Sordariomycetes</taxon>
        <taxon>Sordariomycetidae</taxon>
        <taxon>Ophiostomatales</taxon>
        <taxon>Ophiostomataceae</taxon>
        <taxon>Sporothrix</taxon>
    </lineage>
</organism>
<evidence type="ECO:0000313" key="2">
    <source>
        <dbReference type="EMBL" id="CAK7212086.1"/>
    </source>
</evidence>
<feature type="domain" description="Peptidase S9 prolyl oligopeptidase catalytic" evidence="1">
    <location>
        <begin position="450"/>
        <end position="659"/>
    </location>
</feature>